<name>A0A0K9YXM3_9BACL</name>
<feature type="transmembrane region" description="Helical" evidence="1">
    <location>
        <begin position="60"/>
        <end position="88"/>
    </location>
</feature>
<evidence type="ECO:0000313" key="2">
    <source>
        <dbReference type="EMBL" id="GED69727.1"/>
    </source>
</evidence>
<reference evidence="2 5" key="3">
    <citation type="submission" date="2019-06" db="EMBL/GenBank/DDBJ databases">
        <title>Whole genome shotgun sequence of Brevibacillus reuszeri NBRC 15719.</title>
        <authorList>
            <person name="Hosoyama A."/>
            <person name="Uohara A."/>
            <person name="Ohji S."/>
            <person name="Ichikawa N."/>
        </authorList>
    </citation>
    <scope>NUCLEOTIDE SEQUENCE [LARGE SCALE GENOMIC DNA]</scope>
    <source>
        <strain evidence="2 5">NBRC 15719</strain>
    </source>
</reference>
<dbReference type="AlphaFoldDB" id="A0A0K9YXM3"/>
<organism evidence="3 4">
    <name type="scientific">Brevibacillus reuszeri</name>
    <dbReference type="NCBI Taxonomy" id="54915"/>
    <lineage>
        <taxon>Bacteria</taxon>
        <taxon>Bacillati</taxon>
        <taxon>Bacillota</taxon>
        <taxon>Bacilli</taxon>
        <taxon>Bacillales</taxon>
        <taxon>Paenibacillaceae</taxon>
        <taxon>Brevibacillus</taxon>
    </lineage>
</organism>
<dbReference type="EMBL" id="BJON01000013">
    <property type="protein sequence ID" value="GED69727.1"/>
    <property type="molecule type" value="Genomic_DNA"/>
</dbReference>
<protein>
    <submittedName>
        <fullName evidence="3">Uncharacterized protein</fullName>
    </submittedName>
</protein>
<evidence type="ECO:0000313" key="5">
    <source>
        <dbReference type="Proteomes" id="UP000319578"/>
    </source>
</evidence>
<dbReference type="RefSeq" id="WP_049737465.1">
    <property type="nucleotide sequence ID" value="NZ_BJON01000013.1"/>
</dbReference>
<evidence type="ECO:0000313" key="3">
    <source>
        <dbReference type="EMBL" id="KNB73464.1"/>
    </source>
</evidence>
<accession>A0A0K9YXM3</accession>
<reference evidence="3" key="2">
    <citation type="submission" date="2015-07" db="EMBL/GenBank/DDBJ databases">
        <title>MeaNS - Measles Nucleotide Surveillance Program.</title>
        <authorList>
            <person name="Tran T."/>
            <person name="Druce J."/>
        </authorList>
    </citation>
    <scope>NUCLEOTIDE SEQUENCE</scope>
    <source>
        <strain evidence="3">DSM 9887</strain>
    </source>
</reference>
<dbReference type="STRING" id="54915.ADS79_05805"/>
<comment type="caution">
    <text evidence="3">The sequence shown here is derived from an EMBL/GenBank/DDBJ whole genome shotgun (WGS) entry which is preliminary data.</text>
</comment>
<evidence type="ECO:0000256" key="1">
    <source>
        <dbReference type="SAM" id="Phobius"/>
    </source>
</evidence>
<sequence length="110" mass="12341">MITQITIRWIKISSYIKLCVWAALSIGILYGLVSFLFNLIAGSSGSAEVQIVSMTVTGVLAKVLILLAVPLTYAGFGLIFSLISYYPFMFILKRWNKFTIEGEFEFESKQ</sequence>
<dbReference type="OrthoDB" id="2473321at2"/>
<dbReference type="Proteomes" id="UP000319578">
    <property type="component" value="Unassembled WGS sequence"/>
</dbReference>
<proteinExistence type="predicted"/>
<feature type="transmembrane region" description="Helical" evidence="1">
    <location>
        <begin position="18"/>
        <end position="40"/>
    </location>
</feature>
<keyword evidence="5" id="KW-1185">Reference proteome</keyword>
<reference evidence="4" key="1">
    <citation type="submission" date="2015-07" db="EMBL/GenBank/DDBJ databases">
        <title>Genome sequencing project for genomic taxonomy and phylogenomics of Bacillus-like bacteria.</title>
        <authorList>
            <person name="Liu B."/>
            <person name="Wang J."/>
            <person name="Zhu Y."/>
            <person name="Liu G."/>
            <person name="Chen Q."/>
            <person name="Chen Z."/>
            <person name="Lan J."/>
            <person name="Che J."/>
            <person name="Ge C."/>
            <person name="Shi H."/>
            <person name="Pan Z."/>
            <person name="Liu X."/>
        </authorList>
    </citation>
    <scope>NUCLEOTIDE SEQUENCE [LARGE SCALE GENOMIC DNA]</scope>
    <source>
        <strain evidence="4">DSM 9887</strain>
    </source>
</reference>
<keyword evidence="1" id="KW-0812">Transmembrane</keyword>
<dbReference type="PATRIC" id="fig|54915.3.peg.6576"/>
<evidence type="ECO:0000313" key="4">
    <source>
        <dbReference type="Proteomes" id="UP000036834"/>
    </source>
</evidence>
<gene>
    <name evidence="3" type="ORF">ADS79_05805</name>
    <name evidence="2" type="ORF">BRE01_34290</name>
</gene>
<dbReference type="EMBL" id="LGIQ01000005">
    <property type="protein sequence ID" value="KNB73464.1"/>
    <property type="molecule type" value="Genomic_DNA"/>
</dbReference>
<keyword evidence="1" id="KW-0472">Membrane</keyword>
<keyword evidence="1" id="KW-1133">Transmembrane helix</keyword>
<dbReference type="Proteomes" id="UP000036834">
    <property type="component" value="Unassembled WGS sequence"/>
</dbReference>